<evidence type="ECO:0000313" key="1">
    <source>
        <dbReference type="EMBL" id="PKB19653.1"/>
    </source>
</evidence>
<dbReference type="OrthoDB" id="8452228at2"/>
<dbReference type="NCBIfam" id="TIGR02215">
    <property type="entry name" value="phage_chp_gp8"/>
    <property type="match status" value="1"/>
</dbReference>
<keyword evidence="2" id="KW-1185">Reference proteome</keyword>
<gene>
    <name evidence="1" type="ORF">B0I00_1893</name>
</gene>
<name>A0A2N0HL08_9SPHN</name>
<protein>
    <submittedName>
        <fullName evidence="1">Putative phiE125 gp8 family phage protein</fullName>
    </submittedName>
</protein>
<proteinExistence type="predicted"/>
<reference evidence="1 2" key="1">
    <citation type="submission" date="2017-11" db="EMBL/GenBank/DDBJ databases">
        <title>Genomic Encyclopedia of Type Strains, Phase III (KMG-III): the genomes of soil and plant-associated and newly described type strains.</title>
        <authorList>
            <person name="Whitman W."/>
        </authorList>
    </citation>
    <scope>NUCLEOTIDE SEQUENCE [LARGE SCALE GENOMIC DNA]</scope>
    <source>
        <strain evidence="1 2">CGMCC 1.12274</strain>
    </source>
</reference>
<organism evidence="1 2">
    <name type="scientific">Novosphingobium kunmingense</name>
    <dbReference type="NCBI Taxonomy" id="1211806"/>
    <lineage>
        <taxon>Bacteria</taxon>
        <taxon>Pseudomonadati</taxon>
        <taxon>Pseudomonadota</taxon>
        <taxon>Alphaproteobacteria</taxon>
        <taxon>Sphingomonadales</taxon>
        <taxon>Sphingomonadaceae</taxon>
        <taxon>Novosphingobium</taxon>
    </lineage>
</organism>
<dbReference type="AlphaFoldDB" id="A0A2N0HL08"/>
<comment type="caution">
    <text evidence="1">The sequence shown here is derived from an EMBL/GenBank/DDBJ whole genome shotgun (WGS) entry which is preliminary data.</text>
</comment>
<dbReference type="Gene3D" id="1.10.3230.30">
    <property type="entry name" value="Phage gp6-like head-tail connector protein"/>
    <property type="match status" value="1"/>
</dbReference>
<dbReference type="EMBL" id="PHUF01000003">
    <property type="protein sequence ID" value="PKB19653.1"/>
    <property type="molecule type" value="Genomic_DNA"/>
</dbReference>
<dbReference type="InterPro" id="IPR011738">
    <property type="entry name" value="Phage_CHP"/>
</dbReference>
<accession>A0A2N0HL08</accession>
<dbReference type="RefSeq" id="WP_157812519.1">
    <property type="nucleotide sequence ID" value="NZ_PHUF01000003.1"/>
</dbReference>
<sequence length="183" mass="19458">MTNPTLITAATGLPVALDVIKQFSGYEDSDKDALFTLLAKAAVKLVEEWTGRSLGEQTWQLTLAGFDCPIELSRGPVLAVTGIEYDPADGGDAIDLTDTVWSLDLVGDPARVVLDDGQSWPALATTPGPVRVTYTTGYAAVPEPLQLAICAMVRDAFDNRGMPALSGAVIDSLSPYRTLWICA</sequence>
<dbReference type="Proteomes" id="UP000232587">
    <property type="component" value="Unassembled WGS sequence"/>
</dbReference>
<evidence type="ECO:0000313" key="2">
    <source>
        <dbReference type="Proteomes" id="UP000232587"/>
    </source>
</evidence>
<dbReference type="CDD" id="cd08054">
    <property type="entry name" value="gp6"/>
    <property type="match status" value="1"/>
</dbReference>